<accession>A6NZ98</accession>
<keyword evidence="2" id="KW-1185">Reference proteome</keyword>
<reference evidence="1 2" key="2">
    <citation type="submission" date="2007-06" db="EMBL/GenBank/DDBJ databases">
        <title>Draft genome sequence of Pseudoflavonifractor capillosus ATCC 29799.</title>
        <authorList>
            <person name="Sudarsanam P."/>
            <person name="Ley R."/>
            <person name="Guruge J."/>
            <person name="Turnbaugh P.J."/>
            <person name="Mahowald M."/>
            <person name="Liep D."/>
            <person name="Gordon J."/>
        </authorList>
    </citation>
    <scope>NUCLEOTIDE SEQUENCE [LARGE SCALE GENOMIC DNA]</scope>
    <source>
        <strain evidence="1 2">ATCC 29799</strain>
    </source>
</reference>
<sequence length="48" mass="5519">MGNLCHGNRSFSMFFAGTVLGEGNKKDPRPRTCVLWDKGRRPLRYHPD</sequence>
<organism evidence="1 2">
    <name type="scientific">Pseudoflavonifractor capillosus ATCC 29799</name>
    <dbReference type="NCBI Taxonomy" id="411467"/>
    <lineage>
        <taxon>Bacteria</taxon>
        <taxon>Bacillati</taxon>
        <taxon>Bacillota</taxon>
        <taxon>Clostridia</taxon>
        <taxon>Eubacteriales</taxon>
        <taxon>Oscillospiraceae</taxon>
        <taxon>Pseudoflavonifractor</taxon>
    </lineage>
</organism>
<proteinExistence type="predicted"/>
<evidence type="ECO:0000313" key="2">
    <source>
        <dbReference type="Proteomes" id="UP000003639"/>
    </source>
</evidence>
<comment type="caution">
    <text evidence="1">The sequence shown here is derived from an EMBL/GenBank/DDBJ whole genome shotgun (WGS) entry which is preliminary data.</text>
</comment>
<dbReference type="Proteomes" id="UP000003639">
    <property type="component" value="Unassembled WGS sequence"/>
</dbReference>
<gene>
    <name evidence="1" type="ORF">BACCAP_03550</name>
</gene>
<dbReference type="EMBL" id="AAXG02000032">
    <property type="protein sequence ID" value="EDM98748.1"/>
    <property type="molecule type" value="Genomic_DNA"/>
</dbReference>
<dbReference type="AlphaFoldDB" id="A6NZ98"/>
<protein>
    <submittedName>
        <fullName evidence="1">Uncharacterized protein</fullName>
    </submittedName>
</protein>
<evidence type="ECO:0000313" key="1">
    <source>
        <dbReference type="EMBL" id="EDM98748.1"/>
    </source>
</evidence>
<reference evidence="1 2" key="1">
    <citation type="submission" date="2007-04" db="EMBL/GenBank/DDBJ databases">
        <authorList>
            <person name="Fulton L."/>
            <person name="Clifton S."/>
            <person name="Fulton B."/>
            <person name="Xu J."/>
            <person name="Minx P."/>
            <person name="Pepin K.H."/>
            <person name="Johnson M."/>
            <person name="Thiruvilangam P."/>
            <person name="Bhonagiri V."/>
            <person name="Nash W.E."/>
            <person name="Mardis E.R."/>
            <person name="Wilson R.K."/>
        </authorList>
    </citation>
    <scope>NUCLEOTIDE SEQUENCE [LARGE SCALE GENOMIC DNA]</scope>
    <source>
        <strain evidence="1 2">ATCC 29799</strain>
    </source>
</reference>
<name>A6NZ98_9FIRM</name>